<reference evidence="2" key="1">
    <citation type="submission" date="2021-03" db="EMBL/GenBank/DDBJ databases">
        <title>Comparative genomics and phylogenomic investigation of the class Geoglossomycetes provide insights into ecological specialization and systematics.</title>
        <authorList>
            <person name="Melie T."/>
            <person name="Pirro S."/>
            <person name="Miller A.N."/>
            <person name="Quandt A."/>
        </authorList>
    </citation>
    <scope>NUCLEOTIDE SEQUENCE</scope>
    <source>
        <strain evidence="2">CAQ_001_2017</strain>
    </source>
</reference>
<feature type="non-terminal residue" evidence="2">
    <location>
        <position position="421"/>
    </location>
</feature>
<dbReference type="Gene3D" id="1.25.10.10">
    <property type="entry name" value="Leucine-rich Repeat Variant"/>
    <property type="match status" value="1"/>
</dbReference>
<name>A0A9P8IG73_9PEZI</name>
<sequence length="421" mass="46116">MSPENTVEVLFGLTTDPQIDLEDFLALVSSAVVHLSDVRFQRYMIVQRSLETPLSILVESYSRFSESDDLVPSISGLDISSRGPRPEESENEKLLSHMRLTLIESLSDISAISEFATTYPLDSPLIGSLRMWLTVPHAQLQVCACIMLGNLARSDDICRTMVHDFRIQELLISILEDGSDPQALHAAMGFLKNLALLVDNKAALGNARLLEVLSRLWALETMPHIQFAGASLARQAISGSTENVARLLTSLSPDPDSPAHSRTYLTLLLALHGKSDQLPTKIEIARTVTAICRTLNISPPSNSNIEVEDLKLRLFRLHTDIGQPLASMLGQTKWPLVRSEAWFAFALMARHPEGAALVSHALHGTDVFKALVETLTGGRFPLDALGEVSEEDLFQSAALAEESSSSSTQAEAVNESGRQRK</sequence>
<dbReference type="InterPro" id="IPR016024">
    <property type="entry name" value="ARM-type_fold"/>
</dbReference>
<accession>A0A9P8IG73</accession>
<gene>
    <name evidence="2" type="ORF">GP486_008374</name>
</gene>
<dbReference type="SUPFAM" id="SSF48371">
    <property type="entry name" value="ARM repeat"/>
    <property type="match status" value="1"/>
</dbReference>
<proteinExistence type="predicted"/>
<dbReference type="EMBL" id="JAGHQM010003152">
    <property type="protein sequence ID" value="KAH0547885.1"/>
    <property type="molecule type" value="Genomic_DNA"/>
</dbReference>
<evidence type="ECO:0000313" key="3">
    <source>
        <dbReference type="Proteomes" id="UP000750711"/>
    </source>
</evidence>
<evidence type="ECO:0000256" key="1">
    <source>
        <dbReference type="SAM" id="MobiDB-lite"/>
    </source>
</evidence>
<evidence type="ECO:0000313" key="2">
    <source>
        <dbReference type="EMBL" id="KAH0547885.1"/>
    </source>
</evidence>
<feature type="region of interest" description="Disordered" evidence="1">
    <location>
        <begin position="399"/>
        <end position="421"/>
    </location>
</feature>
<dbReference type="GO" id="GO:0005085">
    <property type="term" value="F:guanyl-nucleotide exchange factor activity"/>
    <property type="evidence" value="ECO:0007669"/>
    <property type="project" value="InterPro"/>
</dbReference>
<dbReference type="InterPro" id="IPR011989">
    <property type="entry name" value="ARM-like"/>
</dbReference>
<dbReference type="AlphaFoldDB" id="A0A9P8IG73"/>
<organism evidence="2 3">
    <name type="scientific">Trichoglossum hirsutum</name>
    <dbReference type="NCBI Taxonomy" id="265104"/>
    <lineage>
        <taxon>Eukaryota</taxon>
        <taxon>Fungi</taxon>
        <taxon>Dikarya</taxon>
        <taxon>Ascomycota</taxon>
        <taxon>Pezizomycotina</taxon>
        <taxon>Geoglossomycetes</taxon>
        <taxon>Geoglossales</taxon>
        <taxon>Geoglossaceae</taxon>
        <taxon>Trichoglossum</taxon>
    </lineage>
</organism>
<protein>
    <submittedName>
        <fullName evidence="2">Uncharacterized protein</fullName>
    </submittedName>
</protein>
<dbReference type="Proteomes" id="UP000750711">
    <property type="component" value="Unassembled WGS sequence"/>
</dbReference>
<feature type="compositionally biased region" description="Low complexity" evidence="1">
    <location>
        <begin position="399"/>
        <end position="412"/>
    </location>
</feature>
<dbReference type="PANTHER" id="PTHR10957">
    <property type="entry name" value="RAP1 GTPASE-GDP DISSOCIATION STIMULATOR 1"/>
    <property type="match status" value="1"/>
</dbReference>
<keyword evidence="3" id="KW-1185">Reference proteome</keyword>
<comment type="caution">
    <text evidence="2">The sequence shown here is derived from an EMBL/GenBank/DDBJ whole genome shotgun (WGS) entry which is preliminary data.</text>
</comment>
<dbReference type="InterPro" id="IPR040144">
    <property type="entry name" value="RAP1GDS1"/>
</dbReference>